<gene>
    <name evidence="3" type="primary">Dgri\GH20018</name>
    <name evidence="3" type="ORF">Dgri_GH20018</name>
</gene>
<dbReference type="PROSITE" id="PS51782">
    <property type="entry name" value="LYSM"/>
    <property type="match status" value="1"/>
</dbReference>
<dbReference type="OrthoDB" id="538216at2759"/>
<accession>B4J7Z1</accession>
<feature type="domain" description="LysM" evidence="2">
    <location>
        <begin position="58"/>
        <end position="102"/>
    </location>
</feature>
<dbReference type="PANTHER" id="PTHR20932">
    <property type="entry name" value="LYSM AND PUTATIVE PEPTIDOGLYCAN-BINDING DOMAIN-CONTAINING PROTEIN"/>
    <property type="match status" value="1"/>
</dbReference>
<dbReference type="HOGENOM" id="CLU_098425_0_0_1"/>
<name>B4J7Z1_DROGR</name>
<dbReference type="STRING" id="7222.B4J7Z1"/>
<dbReference type="InterPro" id="IPR036779">
    <property type="entry name" value="LysM_dom_sf"/>
</dbReference>
<dbReference type="KEGG" id="dgr:6561123"/>
<dbReference type="OMA" id="NDFSCNG"/>
<dbReference type="Proteomes" id="UP000001070">
    <property type="component" value="Unassembled WGS sequence"/>
</dbReference>
<dbReference type="SMART" id="SM00257">
    <property type="entry name" value="LysM"/>
    <property type="match status" value="1"/>
</dbReference>
<dbReference type="SMR" id="B4J7Z1"/>
<keyword evidence="1" id="KW-0472">Membrane</keyword>
<dbReference type="PANTHER" id="PTHR20932:SF13">
    <property type="entry name" value="LD36653P"/>
    <property type="match status" value="1"/>
</dbReference>
<keyword evidence="1" id="KW-0812">Transmembrane</keyword>
<organism evidence="4">
    <name type="scientific">Drosophila grimshawi</name>
    <name type="common">Hawaiian fruit fly</name>
    <name type="synonym">Idiomyia grimshawi</name>
    <dbReference type="NCBI Taxonomy" id="7222"/>
    <lineage>
        <taxon>Eukaryota</taxon>
        <taxon>Metazoa</taxon>
        <taxon>Ecdysozoa</taxon>
        <taxon>Arthropoda</taxon>
        <taxon>Hexapoda</taxon>
        <taxon>Insecta</taxon>
        <taxon>Pterygota</taxon>
        <taxon>Neoptera</taxon>
        <taxon>Endopterygota</taxon>
        <taxon>Diptera</taxon>
        <taxon>Brachycera</taxon>
        <taxon>Muscomorpha</taxon>
        <taxon>Ephydroidea</taxon>
        <taxon>Drosophilidae</taxon>
        <taxon>Drosophila</taxon>
        <taxon>Hawaiian Drosophila</taxon>
    </lineage>
</organism>
<dbReference type="InterPro" id="IPR018392">
    <property type="entry name" value="LysM"/>
</dbReference>
<dbReference type="SUPFAM" id="SSF54106">
    <property type="entry name" value="LysM domain"/>
    <property type="match status" value="1"/>
</dbReference>
<keyword evidence="1" id="KW-1133">Transmembrane helix</keyword>
<proteinExistence type="predicted"/>
<dbReference type="GO" id="GO:0061060">
    <property type="term" value="P:negative regulation of peptidoglycan recognition protein signaling pathway"/>
    <property type="evidence" value="ECO:0007669"/>
    <property type="project" value="EnsemblMetazoa"/>
</dbReference>
<evidence type="ECO:0000313" key="4">
    <source>
        <dbReference type="Proteomes" id="UP000001070"/>
    </source>
</evidence>
<dbReference type="FunCoup" id="B4J7Z1">
    <property type="interactions" value="171"/>
</dbReference>
<keyword evidence="4" id="KW-1185">Reference proteome</keyword>
<evidence type="ECO:0000256" key="1">
    <source>
        <dbReference type="SAM" id="Phobius"/>
    </source>
</evidence>
<reference evidence="3 4" key="1">
    <citation type="journal article" date="2007" name="Nature">
        <title>Evolution of genes and genomes on the Drosophila phylogeny.</title>
        <authorList>
            <consortium name="Drosophila 12 Genomes Consortium"/>
            <person name="Clark A.G."/>
            <person name="Eisen M.B."/>
            <person name="Smith D.R."/>
            <person name="Bergman C.M."/>
            <person name="Oliver B."/>
            <person name="Markow T.A."/>
            <person name="Kaufman T.C."/>
            <person name="Kellis M."/>
            <person name="Gelbart W."/>
            <person name="Iyer V.N."/>
            <person name="Pollard D.A."/>
            <person name="Sackton T.B."/>
            <person name="Larracuente A.M."/>
            <person name="Singh N.D."/>
            <person name="Abad J.P."/>
            <person name="Abt D.N."/>
            <person name="Adryan B."/>
            <person name="Aguade M."/>
            <person name="Akashi H."/>
            <person name="Anderson W.W."/>
            <person name="Aquadro C.F."/>
            <person name="Ardell D.H."/>
            <person name="Arguello R."/>
            <person name="Artieri C.G."/>
            <person name="Barbash D.A."/>
            <person name="Barker D."/>
            <person name="Barsanti P."/>
            <person name="Batterham P."/>
            <person name="Batzoglou S."/>
            <person name="Begun D."/>
            <person name="Bhutkar A."/>
            <person name="Blanco E."/>
            <person name="Bosak S.A."/>
            <person name="Bradley R.K."/>
            <person name="Brand A.D."/>
            <person name="Brent M.R."/>
            <person name="Brooks A.N."/>
            <person name="Brown R.H."/>
            <person name="Butlin R.K."/>
            <person name="Caggese C."/>
            <person name="Calvi B.R."/>
            <person name="Bernardo de Carvalho A."/>
            <person name="Caspi A."/>
            <person name="Castrezana S."/>
            <person name="Celniker S.E."/>
            <person name="Chang J.L."/>
            <person name="Chapple C."/>
            <person name="Chatterji S."/>
            <person name="Chinwalla A."/>
            <person name="Civetta A."/>
            <person name="Clifton S.W."/>
            <person name="Comeron J.M."/>
            <person name="Costello J.C."/>
            <person name="Coyne J.A."/>
            <person name="Daub J."/>
            <person name="David R.G."/>
            <person name="Delcher A.L."/>
            <person name="Delehaunty K."/>
            <person name="Do C.B."/>
            <person name="Ebling H."/>
            <person name="Edwards K."/>
            <person name="Eickbush T."/>
            <person name="Evans J.D."/>
            <person name="Filipski A."/>
            <person name="Findeiss S."/>
            <person name="Freyhult E."/>
            <person name="Fulton L."/>
            <person name="Fulton R."/>
            <person name="Garcia A.C."/>
            <person name="Gardiner A."/>
            <person name="Garfield D.A."/>
            <person name="Garvin B.E."/>
            <person name="Gibson G."/>
            <person name="Gilbert D."/>
            <person name="Gnerre S."/>
            <person name="Godfrey J."/>
            <person name="Good R."/>
            <person name="Gotea V."/>
            <person name="Gravely B."/>
            <person name="Greenberg A.J."/>
            <person name="Griffiths-Jones S."/>
            <person name="Gross S."/>
            <person name="Guigo R."/>
            <person name="Gustafson E.A."/>
            <person name="Haerty W."/>
            <person name="Hahn M.W."/>
            <person name="Halligan D.L."/>
            <person name="Halpern A.L."/>
            <person name="Halter G.M."/>
            <person name="Han M.V."/>
            <person name="Heger A."/>
            <person name="Hillier L."/>
            <person name="Hinrichs A.S."/>
            <person name="Holmes I."/>
            <person name="Hoskins R.A."/>
            <person name="Hubisz M.J."/>
            <person name="Hultmark D."/>
            <person name="Huntley M.A."/>
            <person name="Jaffe D.B."/>
            <person name="Jagadeeshan S."/>
            <person name="Jeck W.R."/>
            <person name="Johnson J."/>
            <person name="Jones C.D."/>
            <person name="Jordan W.C."/>
            <person name="Karpen G.H."/>
            <person name="Kataoka E."/>
            <person name="Keightley P.D."/>
            <person name="Kheradpour P."/>
            <person name="Kirkness E.F."/>
            <person name="Koerich L.B."/>
            <person name="Kristiansen K."/>
            <person name="Kudrna D."/>
            <person name="Kulathinal R.J."/>
            <person name="Kumar S."/>
            <person name="Kwok R."/>
            <person name="Lander E."/>
            <person name="Langley C.H."/>
            <person name="Lapoint R."/>
            <person name="Lazzaro B.P."/>
            <person name="Lee S.J."/>
            <person name="Levesque L."/>
            <person name="Li R."/>
            <person name="Lin C.F."/>
            <person name="Lin M.F."/>
            <person name="Lindblad-Toh K."/>
            <person name="Llopart A."/>
            <person name="Long M."/>
            <person name="Low L."/>
            <person name="Lozovsky E."/>
            <person name="Lu J."/>
            <person name="Luo M."/>
            <person name="Machado C.A."/>
            <person name="Makalowski W."/>
            <person name="Marzo M."/>
            <person name="Matsuda M."/>
            <person name="Matzkin L."/>
            <person name="McAllister B."/>
            <person name="McBride C.S."/>
            <person name="McKernan B."/>
            <person name="McKernan K."/>
            <person name="Mendez-Lago M."/>
            <person name="Minx P."/>
            <person name="Mollenhauer M.U."/>
            <person name="Montooth K."/>
            <person name="Mount S.M."/>
            <person name="Mu X."/>
            <person name="Myers E."/>
            <person name="Negre B."/>
            <person name="Newfeld S."/>
            <person name="Nielsen R."/>
            <person name="Noor M.A."/>
            <person name="O'Grady P."/>
            <person name="Pachter L."/>
            <person name="Papaceit M."/>
            <person name="Parisi M.J."/>
            <person name="Parisi M."/>
            <person name="Parts L."/>
            <person name="Pedersen J.S."/>
            <person name="Pesole G."/>
            <person name="Phillippy A.M."/>
            <person name="Ponting C.P."/>
            <person name="Pop M."/>
            <person name="Porcelli D."/>
            <person name="Powell J.R."/>
            <person name="Prohaska S."/>
            <person name="Pruitt K."/>
            <person name="Puig M."/>
            <person name="Quesneville H."/>
            <person name="Ram K.R."/>
            <person name="Rand D."/>
            <person name="Rasmussen M.D."/>
            <person name="Reed L.K."/>
            <person name="Reenan R."/>
            <person name="Reily A."/>
            <person name="Remington K.A."/>
            <person name="Rieger T.T."/>
            <person name="Ritchie M.G."/>
            <person name="Robin C."/>
            <person name="Rogers Y.H."/>
            <person name="Rohde C."/>
            <person name="Rozas J."/>
            <person name="Rubenfield M.J."/>
            <person name="Ruiz A."/>
            <person name="Russo S."/>
            <person name="Salzberg S.L."/>
            <person name="Sanchez-Gracia A."/>
            <person name="Saranga D.J."/>
            <person name="Sato H."/>
            <person name="Schaeffer S.W."/>
            <person name="Schatz M.C."/>
            <person name="Schlenke T."/>
            <person name="Schwartz R."/>
            <person name="Segarra C."/>
            <person name="Singh R.S."/>
            <person name="Sirot L."/>
            <person name="Sirota M."/>
            <person name="Sisneros N.B."/>
            <person name="Smith C.D."/>
            <person name="Smith T.F."/>
            <person name="Spieth J."/>
            <person name="Stage D.E."/>
            <person name="Stark A."/>
            <person name="Stephan W."/>
            <person name="Strausberg R.L."/>
            <person name="Strempel S."/>
            <person name="Sturgill D."/>
            <person name="Sutton G."/>
            <person name="Sutton G.G."/>
            <person name="Tao W."/>
            <person name="Teichmann S."/>
            <person name="Tobari Y.N."/>
            <person name="Tomimura Y."/>
            <person name="Tsolas J.M."/>
            <person name="Valente V.L."/>
            <person name="Venter E."/>
            <person name="Venter J.C."/>
            <person name="Vicario S."/>
            <person name="Vieira F.G."/>
            <person name="Vilella A.J."/>
            <person name="Villasante A."/>
            <person name="Walenz B."/>
            <person name="Wang J."/>
            <person name="Wasserman M."/>
            <person name="Watts T."/>
            <person name="Wilson D."/>
            <person name="Wilson R.K."/>
            <person name="Wing R.A."/>
            <person name="Wolfner M.F."/>
            <person name="Wong A."/>
            <person name="Wong G.K."/>
            <person name="Wu C.I."/>
            <person name="Wu G."/>
            <person name="Yamamoto D."/>
            <person name="Yang H.P."/>
            <person name="Yang S.P."/>
            <person name="Yorke J.A."/>
            <person name="Yoshida K."/>
            <person name="Zdobnov E."/>
            <person name="Zhang P."/>
            <person name="Zhang Y."/>
            <person name="Zimin A.V."/>
            <person name="Baldwin J."/>
            <person name="Abdouelleil A."/>
            <person name="Abdulkadir J."/>
            <person name="Abebe A."/>
            <person name="Abera B."/>
            <person name="Abreu J."/>
            <person name="Acer S.C."/>
            <person name="Aftuck L."/>
            <person name="Alexander A."/>
            <person name="An P."/>
            <person name="Anderson E."/>
            <person name="Anderson S."/>
            <person name="Arachi H."/>
            <person name="Azer M."/>
            <person name="Bachantsang P."/>
            <person name="Barry A."/>
            <person name="Bayul T."/>
            <person name="Berlin A."/>
            <person name="Bessette D."/>
            <person name="Bloom T."/>
            <person name="Blye J."/>
            <person name="Boguslavskiy L."/>
            <person name="Bonnet C."/>
            <person name="Boukhgalter B."/>
            <person name="Bourzgui I."/>
            <person name="Brown A."/>
            <person name="Cahill P."/>
            <person name="Channer S."/>
            <person name="Cheshatsang Y."/>
            <person name="Chuda L."/>
            <person name="Citroen M."/>
            <person name="Collymore A."/>
            <person name="Cooke P."/>
            <person name="Costello M."/>
            <person name="D'Aco K."/>
            <person name="Daza R."/>
            <person name="De Haan G."/>
            <person name="DeGray S."/>
            <person name="DeMaso C."/>
            <person name="Dhargay N."/>
            <person name="Dooley K."/>
            <person name="Dooley E."/>
            <person name="Doricent M."/>
            <person name="Dorje P."/>
            <person name="Dorjee K."/>
            <person name="Dupes A."/>
            <person name="Elong R."/>
            <person name="Falk J."/>
            <person name="Farina A."/>
            <person name="Faro S."/>
            <person name="Ferguson D."/>
            <person name="Fisher S."/>
            <person name="Foley C.D."/>
            <person name="Franke A."/>
            <person name="Friedrich D."/>
            <person name="Gadbois L."/>
            <person name="Gearin G."/>
            <person name="Gearin C.R."/>
            <person name="Giannoukos G."/>
            <person name="Goode T."/>
            <person name="Graham J."/>
            <person name="Grandbois E."/>
            <person name="Grewal S."/>
            <person name="Gyaltsen K."/>
            <person name="Hafez N."/>
            <person name="Hagos B."/>
            <person name="Hall J."/>
            <person name="Henson C."/>
            <person name="Hollinger A."/>
            <person name="Honan T."/>
            <person name="Huard M.D."/>
            <person name="Hughes L."/>
            <person name="Hurhula B."/>
            <person name="Husby M.E."/>
            <person name="Kamat A."/>
            <person name="Kanga B."/>
            <person name="Kashin S."/>
            <person name="Khazanovich D."/>
            <person name="Kisner P."/>
            <person name="Lance K."/>
            <person name="Lara M."/>
            <person name="Lee W."/>
            <person name="Lennon N."/>
            <person name="Letendre F."/>
            <person name="LeVine R."/>
            <person name="Lipovsky A."/>
            <person name="Liu X."/>
            <person name="Liu J."/>
            <person name="Liu S."/>
            <person name="Lokyitsang T."/>
            <person name="Lokyitsang Y."/>
            <person name="Lubonja R."/>
            <person name="Lui A."/>
            <person name="MacDonald P."/>
            <person name="Magnisalis V."/>
            <person name="Maru K."/>
            <person name="Matthews C."/>
            <person name="McCusker W."/>
            <person name="McDonough S."/>
            <person name="Mehta T."/>
            <person name="Meldrim J."/>
            <person name="Meneus L."/>
            <person name="Mihai O."/>
            <person name="Mihalev A."/>
            <person name="Mihova T."/>
            <person name="Mittelman R."/>
            <person name="Mlenga V."/>
            <person name="Montmayeur A."/>
            <person name="Mulrain L."/>
            <person name="Navidi A."/>
            <person name="Naylor J."/>
            <person name="Negash T."/>
            <person name="Nguyen T."/>
            <person name="Nguyen N."/>
            <person name="Nicol R."/>
            <person name="Norbu C."/>
            <person name="Norbu N."/>
            <person name="Novod N."/>
            <person name="O'Neill B."/>
            <person name="Osman S."/>
            <person name="Markiewicz E."/>
            <person name="Oyono O.L."/>
            <person name="Patti C."/>
            <person name="Phunkhang P."/>
            <person name="Pierre F."/>
            <person name="Priest M."/>
            <person name="Raghuraman S."/>
            <person name="Rege F."/>
            <person name="Reyes R."/>
            <person name="Rise C."/>
            <person name="Rogov P."/>
            <person name="Ross K."/>
            <person name="Ryan E."/>
            <person name="Settipalli S."/>
            <person name="Shea T."/>
            <person name="Sherpa N."/>
            <person name="Shi L."/>
            <person name="Shih D."/>
            <person name="Sparrow T."/>
            <person name="Spaulding J."/>
            <person name="Stalker J."/>
            <person name="Stange-Thomann N."/>
            <person name="Stavropoulos S."/>
            <person name="Stone C."/>
            <person name="Strader C."/>
            <person name="Tesfaye S."/>
            <person name="Thomson T."/>
            <person name="Thoulutsang Y."/>
            <person name="Thoulutsang D."/>
            <person name="Topham K."/>
            <person name="Topping I."/>
            <person name="Tsamla T."/>
            <person name="Vassiliev H."/>
            <person name="Vo A."/>
            <person name="Wangchuk T."/>
            <person name="Wangdi T."/>
            <person name="Weiand M."/>
            <person name="Wilkinson J."/>
            <person name="Wilson A."/>
            <person name="Yadav S."/>
            <person name="Young G."/>
            <person name="Yu Q."/>
            <person name="Zembek L."/>
            <person name="Zhong D."/>
            <person name="Zimmer A."/>
            <person name="Zwirko Z."/>
            <person name="Jaffe D.B."/>
            <person name="Alvarez P."/>
            <person name="Brockman W."/>
            <person name="Butler J."/>
            <person name="Chin C."/>
            <person name="Gnerre S."/>
            <person name="Grabherr M."/>
            <person name="Kleber M."/>
            <person name="Mauceli E."/>
            <person name="MacCallum I."/>
        </authorList>
    </citation>
    <scope>NUCLEOTIDE SEQUENCE [LARGE SCALE GENOMIC DNA]</scope>
    <source>
        <strain evidence="4">Tucson 15287-2541.00</strain>
    </source>
</reference>
<evidence type="ECO:0000313" key="3">
    <source>
        <dbReference type="EMBL" id="EDW02221.1"/>
    </source>
</evidence>
<dbReference type="InterPro" id="IPR045030">
    <property type="entry name" value="LYSM1-4"/>
</dbReference>
<dbReference type="GO" id="GO:0000139">
    <property type="term" value="C:Golgi membrane"/>
    <property type="evidence" value="ECO:0007669"/>
    <property type="project" value="EnsemblMetazoa"/>
</dbReference>
<dbReference type="CDD" id="cd00118">
    <property type="entry name" value="LysM"/>
    <property type="match status" value="1"/>
</dbReference>
<feature type="transmembrane region" description="Helical" evidence="1">
    <location>
        <begin position="241"/>
        <end position="262"/>
    </location>
</feature>
<dbReference type="Pfam" id="PF01476">
    <property type="entry name" value="LysM"/>
    <property type="match status" value="1"/>
</dbReference>
<dbReference type="Gene3D" id="3.10.350.10">
    <property type="entry name" value="LysM domain"/>
    <property type="match status" value="1"/>
</dbReference>
<dbReference type="EMBL" id="CH916367">
    <property type="protein sequence ID" value="EDW02221.1"/>
    <property type="molecule type" value="Genomic_DNA"/>
</dbReference>
<sequence>MRRNVRQQHHNWDNLQSEGIDDIFVRPAHNDNEFVDMMQLGNRTTNGHIKISRFENTLEVKVQEGDTLQALALRFYCSVADIKRLNKIDRDNEIHAHRIIRIPVTVHNVLLGSTEVNELPTVHRSGNNSPRHNVEREPAIERNPLEDARMMLDERLLVAAVNASTAKTGEVQPLFKEDGSQFYEGTHGSPDDRANMEQPSDEHMALMDDLLVDRHSPIVRPIPGPSLRAIDWSGSDCDMSWICLLIFILALCFVIPLVYVIYLAEHPHHHHNHTT</sequence>
<dbReference type="eggNOG" id="KOG2850">
    <property type="taxonomic scope" value="Eukaryota"/>
</dbReference>
<evidence type="ECO:0000259" key="2">
    <source>
        <dbReference type="PROSITE" id="PS51782"/>
    </source>
</evidence>
<dbReference type="InParanoid" id="B4J7Z1"/>
<protein>
    <submittedName>
        <fullName evidence="3">GH20018</fullName>
    </submittedName>
</protein>
<dbReference type="GO" id="GO:0042834">
    <property type="term" value="F:peptidoglycan binding"/>
    <property type="evidence" value="ECO:0007669"/>
    <property type="project" value="EnsemblMetazoa"/>
</dbReference>
<dbReference type="PhylomeDB" id="B4J7Z1"/>
<dbReference type="AlphaFoldDB" id="B4J7Z1"/>